<feature type="compositionally biased region" description="Basic and acidic residues" evidence="1">
    <location>
        <begin position="28"/>
        <end position="46"/>
    </location>
</feature>
<evidence type="ECO:0000313" key="3">
    <source>
        <dbReference type="EnsemblFungi" id="PTTG_02560-t43_1-p1"/>
    </source>
</evidence>
<feature type="region of interest" description="Disordered" evidence="1">
    <location>
        <begin position="109"/>
        <end position="139"/>
    </location>
</feature>
<dbReference type="EnsemblFungi" id="PTTG_02560-t43_1">
    <property type="protein sequence ID" value="PTTG_02560-t43_1-p1"/>
    <property type="gene ID" value="PTTG_02560"/>
</dbReference>
<reference evidence="3 4" key="3">
    <citation type="journal article" date="2017" name="G3 (Bethesda)">
        <title>Comparative analysis highlights variable genome content of wheat rusts and divergence of the mating loci.</title>
        <authorList>
            <person name="Cuomo C.A."/>
            <person name="Bakkeren G."/>
            <person name="Khalil H.B."/>
            <person name="Panwar V."/>
            <person name="Joly D."/>
            <person name="Linning R."/>
            <person name="Sakthikumar S."/>
            <person name="Song X."/>
            <person name="Adiconis X."/>
            <person name="Fan L."/>
            <person name="Goldberg J.M."/>
            <person name="Levin J.Z."/>
            <person name="Young S."/>
            <person name="Zeng Q."/>
            <person name="Anikster Y."/>
            <person name="Bruce M."/>
            <person name="Wang M."/>
            <person name="Yin C."/>
            <person name="McCallum B."/>
            <person name="Szabo L.J."/>
            <person name="Hulbert S."/>
            <person name="Chen X."/>
            <person name="Fellers J.P."/>
        </authorList>
    </citation>
    <scope>NUCLEOTIDE SEQUENCE</scope>
    <source>
        <strain evidence="3">isolate 1-1 / race 1 (BBBD)</strain>
        <strain evidence="4">Isolate 1-1 / race 1 (BBBD)</strain>
    </source>
</reference>
<proteinExistence type="predicted"/>
<dbReference type="Proteomes" id="UP000005240">
    <property type="component" value="Unassembled WGS sequence"/>
</dbReference>
<reference evidence="2" key="1">
    <citation type="submission" date="2009-11" db="EMBL/GenBank/DDBJ databases">
        <authorList>
            <consortium name="The Broad Institute Genome Sequencing Platform"/>
            <person name="Ward D."/>
            <person name="Feldgarden M."/>
            <person name="Earl A."/>
            <person name="Young S.K."/>
            <person name="Zeng Q."/>
            <person name="Koehrsen M."/>
            <person name="Alvarado L."/>
            <person name="Berlin A."/>
            <person name="Bochicchio J."/>
            <person name="Borenstein D."/>
            <person name="Chapman S.B."/>
            <person name="Chen Z."/>
            <person name="Engels R."/>
            <person name="Freedman E."/>
            <person name="Gellesch M."/>
            <person name="Goldberg J."/>
            <person name="Griggs A."/>
            <person name="Gujja S."/>
            <person name="Heilman E."/>
            <person name="Heiman D."/>
            <person name="Hepburn T."/>
            <person name="Howarth C."/>
            <person name="Jen D."/>
            <person name="Larson L."/>
            <person name="Lewis B."/>
            <person name="Mehta T."/>
            <person name="Park D."/>
            <person name="Pearson M."/>
            <person name="Roberts A."/>
            <person name="Saif S."/>
            <person name="Shea T."/>
            <person name="Shenoy N."/>
            <person name="Sisk P."/>
            <person name="Stolte C."/>
            <person name="Sykes S."/>
            <person name="Thomson T."/>
            <person name="Walk T."/>
            <person name="White J."/>
            <person name="Yandava C."/>
            <person name="Izard J."/>
            <person name="Baranova O.V."/>
            <person name="Blanton J.M."/>
            <person name="Tanner A.C."/>
            <person name="Dewhirst F.E."/>
            <person name="Haas B."/>
            <person name="Nusbaum C."/>
            <person name="Birren B."/>
        </authorList>
    </citation>
    <scope>NUCLEOTIDE SEQUENCE [LARGE SCALE GENOMIC DNA]</scope>
    <source>
        <strain evidence="2">1-1 BBBD Race 1</strain>
    </source>
</reference>
<reference evidence="2" key="2">
    <citation type="submission" date="2016-05" db="EMBL/GenBank/DDBJ databases">
        <title>Comparative analysis highlights variable genome content of wheat rusts and divergence of the mating loci.</title>
        <authorList>
            <person name="Cuomo C.A."/>
            <person name="Bakkeren G."/>
            <person name="Szabo L."/>
            <person name="Khalil H."/>
            <person name="Joly D."/>
            <person name="Goldberg J."/>
            <person name="Young S."/>
            <person name="Zeng Q."/>
            <person name="Fellers J."/>
        </authorList>
    </citation>
    <scope>NUCLEOTIDE SEQUENCE [LARGE SCALE GENOMIC DNA]</scope>
    <source>
        <strain evidence="2">1-1 BBBD Race 1</strain>
    </source>
</reference>
<gene>
    <name evidence="2" type="ORF">PTTG_02560</name>
</gene>
<dbReference type="VEuPathDB" id="FungiDB:PTTG_02560"/>
<evidence type="ECO:0000256" key="1">
    <source>
        <dbReference type="SAM" id="MobiDB-lite"/>
    </source>
</evidence>
<name>A0A180GV10_PUCT1</name>
<feature type="compositionally biased region" description="Low complexity" evidence="1">
    <location>
        <begin position="165"/>
        <end position="189"/>
    </location>
</feature>
<keyword evidence="4" id="KW-1185">Reference proteome</keyword>
<evidence type="ECO:0000313" key="2">
    <source>
        <dbReference type="EMBL" id="OAV96646.1"/>
    </source>
</evidence>
<feature type="compositionally biased region" description="Polar residues" evidence="1">
    <location>
        <begin position="47"/>
        <end position="57"/>
    </location>
</feature>
<feature type="region of interest" description="Disordered" evidence="1">
    <location>
        <begin position="153"/>
        <end position="243"/>
    </location>
</feature>
<reference evidence="3" key="4">
    <citation type="submission" date="2025-05" db="UniProtKB">
        <authorList>
            <consortium name="EnsemblFungi"/>
        </authorList>
    </citation>
    <scope>IDENTIFICATION</scope>
    <source>
        <strain evidence="3">isolate 1-1 / race 1 (BBBD)</strain>
    </source>
</reference>
<protein>
    <submittedName>
        <fullName evidence="2 3">Uncharacterized protein</fullName>
    </submittedName>
</protein>
<evidence type="ECO:0000313" key="4">
    <source>
        <dbReference type="Proteomes" id="UP000005240"/>
    </source>
</evidence>
<sequence>MRRTYRKMLRATLRPQRFSNADEPDSDSDLHQEPDRLPDLPAKQEDSASGSAGQQVSPGALDRVYSVIQKIQEEYKEWWTSCNVLIDLGEGSRDPRTKFSSDRVRAITAYSQDPSPSELDPLPVPTTTDAGKAPQEAPPGVHKHFEILKSMFAPDGSSEASPKGQTTTTTTTSSSASSSSSSAQTSPESGPAPPEPPMRCHTPPMALQPEIDLGDKTPISRPVKPAESAATCAPRKPQTLTPAPQKVHSVDLLASTFTSTMTTRTTTVALDNH</sequence>
<organism evidence="2">
    <name type="scientific">Puccinia triticina (isolate 1-1 / race 1 (BBBD))</name>
    <name type="common">Brown leaf rust fungus</name>
    <dbReference type="NCBI Taxonomy" id="630390"/>
    <lineage>
        <taxon>Eukaryota</taxon>
        <taxon>Fungi</taxon>
        <taxon>Dikarya</taxon>
        <taxon>Basidiomycota</taxon>
        <taxon>Pucciniomycotina</taxon>
        <taxon>Pucciniomycetes</taxon>
        <taxon>Pucciniales</taxon>
        <taxon>Pucciniaceae</taxon>
        <taxon>Puccinia</taxon>
    </lineage>
</organism>
<dbReference type="EMBL" id="ADAS02000018">
    <property type="protein sequence ID" value="OAV96646.1"/>
    <property type="molecule type" value="Genomic_DNA"/>
</dbReference>
<dbReference type="AlphaFoldDB" id="A0A180GV10"/>
<feature type="region of interest" description="Disordered" evidence="1">
    <location>
        <begin position="12"/>
        <end position="57"/>
    </location>
</feature>
<accession>A0A180GV10</accession>